<feature type="transmembrane region" description="Helical" evidence="14">
    <location>
        <begin position="218"/>
        <end position="236"/>
    </location>
</feature>
<evidence type="ECO:0000256" key="5">
    <source>
        <dbReference type="ARBA" id="ARBA00022692"/>
    </source>
</evidence>
<dbReference type="InterPro" id="IPR050173">
    <property type="entry name" value="ABC_transporter_C-like"/>
</dbReference>
<keyword evidence="7" id="KW-0547">Nucleotide-binding</keyword>
<dbReference type="FunFam" id="1.20.1560.10:FF:000002">
    <property type="entry name" value="ABC transporter C family member 5"/>
    <property type="match status" value="1"/>
</dbReference>
<comment type="catalytic activity">
    <reaction evidence="12">
        <text>ATP + H2O + xenobioticSide 1 = ADP + phosphate + xenobioticSide 2.</text>
        <dbReference type="EC" id="7.6.2.2"/>
    </reaction>
</comment>
<evidence type="ECO:0000256" key="7">
    <source>
        <dbReference type="ARBA" id="ARBA00022741"/>
    </source>
</evidence>
<keyword evidence="5 14" id="KW-0812">Transmembrane</keyword>
<keyword evidence="9" id="KW-1278">Translocase</keyword>
<evidence type="ECO:0000256" key="6">
    <source>
        <dbReference type="ARBA" id="ARBA00022737"/>
    </source>
</evidence>
<keyword evidence="8" id="KW-0067">ATP-binding</keyword>
<evidence type="ECO:0000256" key="3">
    <source>
        <dbReference type="ARBA" id="ARBA00012191"/>
    </source>
</evidence>
<evidence type="ECO:0000256" key="11">
    <source>
        <dbReference type="ARBA" id="ARBA00023136"/>
    </source>
</evidence>
<comment type="similarity">
    <text evidence="2">Belongs to the ABC transporter superfamily. ABCC family. Conjugate transporter (TC 3.A.1.208) subfamily.</text>
</comment>
<reference evidence="17" key="1">
    <citation type="journal article" date="2017" name="Front. Plant Sci.">
        <title>Climate Clever Clovers: New Paradigm to Reduce the Environmental Footprint of Ruminants by Breeding Low Methanogenic Forages Utilizing Haplotype Variation.</title>
        <authorList>
            <person name="Kaur P."/>
            <person name="Appels R."/>
            <person name="Bayer P.E."/>
            <person name="Keeble-Gagnere G."/>
            <person name="Wang J."/>
            <person name="Hirakawa H."/>
            <person name="Shirasawa K."/>
            <person name="Vercoe P."/>
            <person name="Stefanova K."/>
            <person name="Durmic Z."/>
            <person name="Nichols P."/>
            <person name="Revell C."/>
            <person name="Isobe S.N."/>
            <person name="Edwards D."/>
            <person name="Erskine W."/>
        </authorList>
    </citation>
    <scope>NUCLEOTIDE SEQUENCE [LARGE SCALE GENOMIC DNA]</scope>
    <source>
        <strain evidence="17">cv. Daliak</strain>
    </source>
</reference>
<accession>A0A2Z6NT99</accession>
<feature type="compositionally biased region" description="Polar residues" evidence="13">
    <location>
        <begin position="365"/>
        <end position="392"/>
    </location>
</feature>
<dbReference type="InterPro" id="IPR027417">
    <property type="entry name" value="P-loop_NTPase"/>
</dbReference>
<evidence type="ECO:0000313" key="16">
    <source>
        <dbReference type="EMBL" id="GAU39562.1"/>
    </source>
</evidence>
<dbReference type="CDD" id="cd18580">
    <property type="entry name" value="ABC_6TM_ABCC_D2"/>
    <property type="match status" value="1"/>
</dbReference>
<feature type="transmembrane region" description="Helical" evidence="14">
    <location>
        <begin position="539"/>
        <end position="561"/>
    </location>
</feature>
<keyword evidence="11 14" id="KW-0472">Membrane</keyword>
<feature type="transmembrane region" description="Helical" evidence="14">
    <location>
        <begin position="242"/>
        <end position="260"/>
    </location>
</feature>
<protein>
    <recommendedName>
        <fullName evidence="3">ABC-type xenobiotic transporter</fullName>
        <ecNumber evidence="3">7.6.2.2</ecNumber>
    </recommendedName>
</protein>
<feature type="domain" description="ABC transmembrane type-1" evidence="15">
    <location>
        <begin position="433"/>
        <end position="711"/>
    </location>
</feature>
<evidence type="ECO:0000256" key="4">
    <source>
        <dbReference type="ARBA" id="ARBA00022448"/>
    </source>
</evidence>
<dbReference type="AlphaFoldDB" id="A0A2Z6NT99"/>
<feature type="transmembrane region" description="Helical" evidence="14">
    <location>
        <begin position="425"/>
        <end position="443"/>
    </location>
</feature>
<gene>
    <name evidence="16" type="ORF">TSUD_38150</name>
</gene>
<dbReference type="OrthoDB" id="6500128at2759"/>
<feature type="transmembrane region" description="Helical" evidence="14">
    <location>
        <begin position="567"/>
        <end position="587"/>
    </location>
</feature>
<dbReference type="PANTHER" id="PTHR24223">
    <property type="entry name" value="ATP-BINDING CASSETTE SUB-FAMILY C"/>
    <property type="match status" value="1"/>
</dbReference>
<dbReference type="Pfam" id="PF00664">
    <property type="entry name" value="ABC_membrane"/>
    <property type="match status" value="2"/>
</dbReference>
<keyword evidence="6" id="KW-0677">Repeat</keyword>
<dbReference type="GO" id="GO:0005524">
    <property type="term" value="F:ATP binding"/>
    <property type="evidence" value="ECO:0007669"/>
    <property type="project" value="UniProtKB-KW"/>
</dbReference>
<comment type="subcellular location">
    <subcellularLocation>
        <location evidence="1">Membrane</location>
        <topology evidence="1">Multi-pass membrane protein</topology>
    </subcellularLocation>
</comment>
<dbReference type="InterPro" id="IPR044726">
    <property type="entry name" value="ABCC_6TM_D2"/>
</dbReference>
<evidence type="ECO:0000256" key="13">
    <source>
        <dbReference type="SAM" id="MobiDB-lite"/>
    </source>
</evidence>
<evidence type="ECO:0000256" key="8">
    <source>
        <dbReference type="ARBA" id="ARBA00022840"/>
    </source>
</evidence>
<evidence type="ECO:0000256" key="1">
    <source>
        <dbReference type="ARBA" id="ARBA00004141"/>
    </source>
</evidence>
<keyword evidence="4" id="KW-0813">Transport</keyword>
<name>A0A2Z6NT99_TRISU</name>
<dbReference type="InterPro" id="IPR044746">
    <property type="entry name" value="ABCC_6TM_D1"/>
</dbReference>
<dbReference type="CDD" id="cd18579">
    <property type="entry name" value="ABC_6TM_ABCC_D1"/>
    <property type="match status" value="1"/>
</dbReference>
<dbReference type="Gene3D" id="1.20.1560.10">
    <property type="entry name" value="ABC transporter type 1, transmembrane domain"/>
    <property type="match status" value="2"/>
</dbReference>
<proteinExistence type="inferred from homology"/>
<dbReference type="PANTHER" id="PTHR24223:SF362">
    <property type="entry name" value="ABC TRANSPORTER C FAMILY MEMBER 4"/>
    <property type="match status" value="1"/>
</dbReference>
<evidence type="ECO:0000259" key="15">
    <source>
        <dbReference type="PROSITE" id="PS50929"/>
    </source>
</evidence>
<dbReference type="FunFam" id="1.20.1560.10:FF:000003">
    <property type="entry name" value="ABC transporter C family member 10"/>
    <property type="match status" value="1"/>
</dbReference>
<evidence type="ECO:0000256" key="9">
    <source>
        <dbReference type="ARBA" id="ARBA00022967"/>
    </source>
</evidence>
<dbReference type="SUPFAM" id="SSF90123">
    <property type="entry name" value="ABC transporter transmembrane region"/>
    <property type="match status" value="2"/>
</dbReference>
<dbReference type="Proteomes" id="UP000242715">
    <property type="component" value="Unassembled WGS sequence"/>
</dbReference>
<evidence type="ECO:0000256" key="12">
    <source>
        <dbReference type="ARBA" id="ARBA00034018"/>
    </source>
</evidence>
<evidence type="ECO:0000313" key="17">
    <source>
        <dbReference type="Proteomes" id="UP000242715"/>
    </source>
</evidence>
<dbReference type="GO" id="GO:0008559">
    <property type="term" value="F:ABC-type xenobiotic transporter activity"/>
    <property type="evidence" value="ECO:0007669"/>
    <property type="project" value="UniProtKB-EC"/>
</dbReference>
<dbReference type="EMBL" id="DF973767">
    <property type="protein sequence ID" value="GAU39562.1"/>
    <property type="molecule type" value="Genomic_DNA"/>
</dbReference>
<evidence type="ECO:0000256" key="10">
    <source>
        <dbReference type="ARBA" id="ARBA00022989"/>
    </source>
</evidence>
<feature type="transmembrane region" description="Helical" evidence="14">
    <location>
        <begin position="102"/>
        <end position="123"/>
    </location>
</feature>
<dbReference type="PROSITE" id="PS50929">
    <property type="entry name" value="ABC_TM1F"/>
    <property type="match status" value="2"/>
</dbReference>
<feature type="transmembrane region" description="Helical" evidence="14">
    <location>
        <begin position="689"/>
        <end position="709"/>
    </location>
</feature>
<feature type="transmembrane region" description="Helical" evidence="14">
    <location>
        <begin position="657"/>
        <end position="677"/>
    </location>
</feature>
<dbReference type="SUPFAM" id="SSF52540">
    <property type="entry name" value="P-loop containing nucleoside triphosphate hydrolases"/>
    <property type="match status" value="1"/>
</dbReference>
<feature type="region of interest" description="Disordered" evidence="13">
    <location>
        <begin position="358"/>
        <end position="405"/>
    </location>
</feature>
<feature type="transmembrane region" description="Helical" evidence="14">
    <location>
        <begin position="143"/>
        <end position="163"/>
    </location>
</feature>
<sequence length="808" mass="90757">MSSLYSTWITSFSCSPSSGSTGVIKARGESQLVNDNGEETKLNGHDDHGYESPLNINDVPHVSPQHRAERMSVIFESKWPKSDERSKHPVRTTLIRCFWKDIIFTAFLAVIRLSVMFVGPVLIQDFVDFTSGKGSSVYEGYYLVLILLVAKFIEVLTTHHFNFNSQKLGMLIRCTLITSLYKKGLRLSGSARQDHGVGSIVNYMAVDTQQLSDMMLQLHAIWMMPFQVGISLFLLYNCLGVSAFTALICLLLVIVFIIVTTRQNKGYQFQAMISRDSRMKAVNEMLNYMRECVRGALKGKTIVLVTHQVDFLHNVDRIVVMRDGMIVQSGRYNDLLDSGLDFGVLVAAHETSMELVEQGAAVPGENSNKPIISKSTSNNSREANGESNSLDQPDSAKGSSKLVKDEERETGKVSFNIYKLYCTEAFGWAGISAVLFLSFLWQASMMASDYWLAYETSVERADVFNPSLFISVYAIITVVSVLLIVLRSYSVTIFGLKTAQIFFTQILNSILHAPMAFYDTTPSGRILSRASTDQTNVDIFIPLFINFVVAMYITVISIFIVTCQNSWPTAFLLIPLVWLNIWYRGYFLSTSRELTRLDSITKAPVIVHFSESISGVMTVRAFRKQKEFSLENIKRVNSNLRMDFHNFSSNAWLGFRLELLGSLIFCLSALFMVTLPSNIIKPENVGLSLSYGLSLNSVLFWAIYMSCFIENKMVSVERIKQFSNIPSEAAWIIKDRSPPPNWPGQGHVDIKDLQSLDRCQLKDAVASKPEKLDSLGRAKEFDKPSNLLQRQSLFGALVQEYANRSAGL</sequence>
<dbReference type="InterPro" id="IPR036640">
    <property type="entry name" value="ABC1_TM_sf"/>
</dbReference>
<feature type="transmembrane region" description="Helical" evidence="14">
    <location>
        <begin position="463"/>
        <end position="486"/>
    </location>
</feature>
<organism evidence="16 17">
    <name type="scientific">Trifolium subterraneum</name>
    <name type="common">Subterranean clover</name>
    <dbReference type="NCBI Taxonomy" id="3900"/>
    <lineage>
        <taxon>Eukaryota</taxon>
        <taxon>Viridiplantae</taxon>
        <taxon>Streptophyta</taxon>
        <taxon>Embryophyta</taxon>
        <taxon>Tracheophyta</taxon>
        <taxon>Spermatophyta</taxon>
        <taxon>Magnoliopsida</taxon>
        <taxon>eudicotyledons</taxon>
        <taxon>Gunneridae</taxon>
        <taxon>Pentapetalae</taxon>
        <taxon>rosids</taxon>
        <taxon>fabids</taxon>
        <taxon>Fabales</taxon>
        <taxon>Fabaceae</taxon>
        <taxon>Papilionoideae</taxon>
        <taxon>50 kb inversion clade</taxon>
        <taxon>NPAAA clade</taxon>
        <taxon>Hologalegina</taxon>
        <taxon>IRL clade</taxon>
        <taxon>Trifolieae</taxon>
        <taxon>Trifolium</taxon>
    </lineage>
</organism>
<evidence type="ECO:0000256" key="2">
    <source>
        <dbReference type="ARBA" id="ARBA00009726"/>
    </source>
</evidence>
<dbReference type="EC" id="7.6.2.2" evidence="3"/>
<keyword evidence="10 14" id="KW-1133">Transmembrane helix</keyword>
<evidence type="ECO:0000256" key="14">
    <source>
        <dbReference type="SAM" id="Phobius"/>
    </source>
</evidence>
<keyword evidence="17" id="KW-1185">Reference proteome</keyword>
<dbReference type="GO" id="GO:0016020">
    <property type="term" value="C:membrane"/>
    <property type="evidence" value="ECO:0007669"/>
    <property type="project" value="UniProtKB-SubCell"/>
</dbReference>
<dbReference type="InterPro" id="IPR011527">
    <property type="entry name" value="ABC1_TM_dom"/>
</dbReference>
<feature type="domain" description="ABC transmembrane type-1" evidence="15">
    <location>
        <begin position="103"/>
        <end position="291"/>
    </location>
</feature>